<dbReference type="Proteomes" id="UP000516305">
    <property type="component" value="Chromosome"/>
</dbReference>
<keyword evidence="3 6" id="KW-0812">Transmembrane</keyword>
<evidence type="ECO:0000256" key="1">
    <source>
        <dbReference type="ARBA" id="ARBA00004651"/>
    </source>
</evidence>
<feature type="transmembrane region" description="Helical" evidence="6">
    <location>
        <begin position="355"/>
        <end position="375"/>
    </location>
</feature>
<accession>A0A7H0VFI0</accession>
<feature type="transmembrane region" description="Helical" evidence="6">
    <location>
        <begin position="263"/>
        <end position="284"/>
    </location>
</feature>
<keyword evidence="2" id="KW-1003">Cell membrane</keyword>
<feature type="domain" description="ABC3 transporter permease C-terminal" evidence="7">
    <location>
        <begin position="263"/>
        <end position="382"/>
    </location>
</feature>
<protein>
    <submittedName>
        <fullName evidence="9">ABC transporter permease</fullName>
    </submittedName>
</protein>
<evidence type="ECO:0000313" key="9">
    <source>
        <dbReference type="EMBL" id="QNR24478.1"/>
    </source>
</evidence>
<comment type="subcellular location">
    <subcellularLocation>
        <location evidence="1">Cell membrane</location>
        <topology evidence="1">Multi-pass membrane protein</topology>
    </subcellularLocation>
</comment>
<reference evidence="9 10" key="1">
    <citation type="submission" date="2020-08" db="EMBL/GenBank/DDBJ databases">
        <title>Croceimicrobium hydrocarbonivorans gen. nov., sp. nov., a novel marine bacterium isolated from a bacterial consortium that degrades polyethylene terephthalate.</title>
        <authorList>
            <person name="Liu R."/>
        </authorList>
    </citation>
    <scope>NUCLEOTIDE SEQUENCE [LARGE SCALE GENOMIC DNA]</scope>
    <source>
        <strain evidence="9 10">A20-9</strain>
    </source>
</reference>
<evidence type="ECO:0000259" key="8">
    <source>
        <dbReference type="Pfam" id="PF12704"/>
    </source>
</evidence>
<gene>
    <name evidence="9" type="ORF">H4K34_01150</name>
</gene>
<evidence type="ECO:0000256" key="6">
    <source>
        <dbReference type="SAM" id="Phobius"/>
    </source>
</evidence>
<dbReference type="PANTHER" id="PTHR43738">
    <property type="entry name" value="ABC TRANSPORTER, MEMBRANE PROTEIN"/>
    <property type="match status" value="1"/>
</dbReference>
<keyword evidence="5 6" id="KW-0472">Membrane</keyword>
<dbReference type="InterPro" id="IPR025857">
    <property type="entry name" value="MacB_PCD"/>
</dbReference>
<feature type="domain" description="MacB-like periplasmic core" evidence="8">
    <location>
        <begin position="20"/>
        <end position="203"/>
    </location>
</feature>
<keyword evidence="4 6" id="KW-1133">Transmembrane helix</keyword>
<dbReference type="Pfam" id="PF12704">
    <property type="entry name" value="MacB_PCD"/>
    <property type="match status" value="1"/>
</dbReference>
<proteinExistence type="predicted"/>
<evidence type="ECO:0000256" key="5">
    <source>
        <dbReference type="ARBA" id="ARBA00023136"/>
    </source>
</evidence>
<dbReference type="InterPro" id="IPR051125">
    <property type="entry name" value="ABC-4/HrtB_transporter"/>
</dbReference>
<name>A0A7H0VFI0_9FLAO</name>
<feature type="transmembrane region" description="Helical" evidence="6">
    <location>
        <begin position="20"/>
        <end position="38"/>
    </location>
</feature>
<dbReference type="AlphaFoldDB" id="A0A7H0VFI0"/>
<evidence type="ECO:0000256" key="3">
    <source>
        <dbReference type="ARBA" id="ARBA00022692"/>
    </source>
</evidence>
<evidence type="ECO:0000313" key="10">
    <source>
        <dbReference type="Proteomes" id="UP000516305"/>
    </source>
</evidence>
<dbReference type="KEGG" id="chyd:H4K34_01150"/>
<evidence type="ECO:0000259" key="7">
    <source>
        <dbReference type="Pfam" id="PF02687"/>
    </source>
</evidence>
<sequence>MNQWKAAWKSIRYRSLHHSLSVILLAISTGLILLLLNSRNSFEDSFRNNIKGIDMVVGAKGSPLQIILSSVYHIDPPTGNIPLDEYKKLIKHPLIEAAVPLSYGDNFRSWRIVGTDSNYAQWYSMQLAEGRGFQKSMEVVLGSAVADATGLQVGDTFEGSHGLNQEAEEHHHHPFKVVGIYQSSGTVLDELILCPTASLWDVHEHGDGPKEITAALIRFKSPMANIMLPRMVNEKTPMQAALPAIEVNRLFSLADSFVQFLNILAYLLIGIAALSVFLALFQGLKDDEPQFAFLRAIGSPPSRILKFILVKGLIIGLISFIIALILNIIAFQFIGTLVSPAYQLSTSEVLFNWNSIYTLLALIGVVIIASVLPAWHAYRINIIKTLAHA</sequence>
<dbReference type="InterPro" id="IPR003838">
    <property type="entry name" value="ABC3_permease_C"/>
</dbReference>
<dbReference type="Pfam" id="PF02687">
    <property type="entry name" value="FtsX"/>
    <property type="match status" value="1"/>
</dbReference>
<dbReference type="EMBL" id="CP060139">
    <property type="protein sequence ID" value="QNR24478.1"/>
    <property type="molecule type" value="Genomic_DNA"/>
</dbReference>
<dbReference type="GO" id="GO:0005886">
    <property type="term" value="C:plasma membrane"/>
    <property type="evidence" value="ECO:0007669"/>
    <property type="project" value="UniProtKB-SubCell"/>
</dbReference>
<organism evidence="9 10">
    <name type="scientific">Croceimicrobium hydrocarbonivorans</name>
    <dbReference type="NCBI Taxonomy" id="2761580"/>
    <lineage>
        <taxon>Bacteria</taxon>
        <taxon>Pseudomonadati</taxon>
        <taxon>Bacteroidota</taxon>
        <taxon>Flavobacteriia</taxon>
        <taxon>Flavobacteriales</taxon>
        <taxon>Owenweeksiaceae</taxon>
        <taxon>Croceimicrobium</taxon>
    </lineage>
</organism>
<dbReference type="RefSeq" id="WP_210759005.1">
    <property type="nucleotide sequence ID" value="NZ_CP060139.1"/>
</dbReference>
<evidence type="ECO:0000256" key="2">
    <source>
        <dbReference type="ARBA" id="ARBA00022475"/>
    </source>
</evidence>
<feature type="transmembrane region" description="Helical" evidence="6">
    <location>
        <begin position="304"/>
        <end position="335"/>
    </location>
</feature>
<keyword evidence="10" id="KW-1185">Reference proteome</keyword>
<dbReference type="PANTHER" id="PTHR43738:SF2">
    <property type="entry name" value="ABC TRANSPORTER PERMEASE"/>
    <property type="match status" value="1"/>
</dbReference>
<evidence type="ECO:0000256" key="4">
    <source>
        <dbReference type="ARBA" id="ARBA00022989"/>
    </source>
</evidence>